<evidence type="ECO:0000313" key="1">
    <source>
        <dbReference type="EMBL" id="SPF28900.1"/>
    </source>
</evidence>
<proteinExistence type="predicted"/>
<sequence length="74" mass="8134">MHPATEDVATILKCHSPTKAETSLAGLAGGEGTEVWLEPKRALTILSAKVNCERDRQAEKGWEEGHALLMMVYR</sequence>
<keyword evidence="2" id="KW-1185">Reference proteome</keyword>
<accession>A0A2R8A9Z1</accession>
<evidence type="ECO:0000313" key="2">
    <source>
        <dbReference type="Proteomes" id="UP000244932"/>
    </source>
</evidence>
<dbReference type="Proteomes" id="UP000244932">
    <property type="component" value="Unassembled WGS sequence"/>
</dbReference>
<name>A0A2R8A9Z1_9RHOB</name>
<gene>
    <name evidence="1" type="ORF">POI8812_01203</name>
</gene>
<organism evidence="1 2">
    <name type="scientific">Pontivivens insulae</name>
    <dbReference type="NCBI Taxonomy" id="1639689"/>
    <lineage>
        <taxon>Bacteria</taxon>
        <taxon>Pseudomonadati</taxon>
        <taxon>Pseudomonadota</taxon>
        <taxon>Alphaproteobacteria</taxon>
        <taxon>Rhodobacterales</taxon>
        <taxon>Paracoccaceae</taxon>
        <taxon>Pontivivens</taxon>
    </lineage>
</organism>
<reference evidence="1 2" key="1">
    <citation type="submission" date="2018-03" db="EMBL/GenBank/DDBJ databases">
        <authorList>
            <person name="Keele B.F."/>
        </authorList>
    </citation>
    <scope>NUCLEOTIDE SEQUENCE [LARGE SCALE GENOMIC DNA]</scope>
    <source>
        <strain evidence="1 2">CeCT 8812</strain>
    </source>
</reference>
<dbReference type="EMBL" id="OMKW01000002">
    <property type="protein sequence ID" value="SPF28900.1"/>
    <property type="molecule type" value="Genomic_DNA"/>
</dbReference>
<dbReference type="AlphaFoldDB" id="A0A2R8A9Z1"/>
<protein>
    <submittedName>
        <fullName evidence="1">Uncharacterized protein</fullName>
    </submittedName>
</protein>